<dbReference type="Pfam" id="PF01756">
    <property type="entry name" value="ACOX"/>
    <property type="match status" value="1"/>
</dbReference>
<dbReference type="GO" id="GO:0005504">
    <property type="term" value="F:fatty acid binding"/>
    <property type="evidence" value="ECO:0007669"/>
    <property type="project" value="TreeGrafter"/>
</dbReference>
<dbReference type="GO" id="GO:0071949">
    <property type="term" value="F:FAD binding"/>
    <property type="evidence" value="ECO:0007669"/>
    <property type="project" value="InterPro"/>
</dbReference>
<dbReference type="AlphaFoldDB" id="A0AAN8WSR3"/>
<dbReference type="Proteomes" id="UP001381693">
    <property type="component" value="Unassembled WGS sequence"/>
</dbReference>
<evidence type="ECO:0000256" key="4">
    <source>
        <dbReference type="ARBA" id="ARBA00006288"/>
    </source>
</evidence>
<dbReference type="FunFam" id="1.20.140.10:FF:000013">
    <property type="entry name" value="Acyl-coenzyme A oxidase"/>
    <property type="match status" value="1"/>
</dbReference>
<accession>A0AAN8WSR3</accession>
<dbReference type="GO" id="GO:0055088">
    <property type="term" value="P:lipid homeostasis"/>
    <property type="evidence" value="ECO:0007669"/>
    <property type="project" value="TreeGrafter"/>
</dbReference>
<keyword evidence="13" id="KW-1185">Reference proteome</keyword>
<name>A0AAN8WSR3_HALRR</name>
<evidence type="ECO:0000256" key="5">
    <source>
        <dbReference type="ARBA" id="ARBA00022630"/>
    </source>
</evidence>
<keyword evidence="8" id="KW-0560">Oxidoreductase</keyword>
<keyword evidence="9" id="KW-0443">Lipid metabolism</keyword>
<keyword evidence="7" id="KW-0276">Fatty acid metabolism</keyword>
<comment type="pathway">
    <text evidence="3">Lipid metabolism; peroxisomal fatty acid beta-oxidation.</text>
</comment>
<dbReference type="PANTHER" id="PTHR10909">
    <property type="entry name" value="ELECTRON TRANSPORT OXIDOREDUCTASE"/>
    <property type="match status" value="1"/>
</dbReference>
<evidence type="ECO:0000256" key="6">
    <source>
        <dbReference type="ARBA" id="ARBA00022827"/>
    </source>
</evidence>
<sequence>LVDAFKISAAAKIAAAYAKLMTLVKYGDSYHQAWNKCSISLVQCAQSHIRYCICEEFLRAVDSLEASEGLKKLLQYLCRLYLIYHITLKEGDFLK</sequence>
<keyword evidence="6" id="KW-0274">FAD</keyword>
<comment type="subcellular location">
    <subcellularLocation>
        <location evidence="2">Peroxisome</location>
    </subcellularLocation>
</comment>
<dbReference type="GO" id="GO:0033540">
    <property type="term" value="P:fatty acid beta-oxidation using acyl-CoA oxidase"/>
    <property type="evidence" value="ECO:0007669"/>
    <property type="project" value="TreeGrafter"/>
</dbReference>
<gene>
    <name evidence="12" type="ORF">SK128_022783</name>
</gene>
<dbReference type="GO" id="GO:0003997">
    <property type="term" value="F:acyl-CoA oxidase activity"/>
    <property type="evidence" value="ECO:0007669"/>
    <property type="project" value="InterPro"/>
</dbReference>
<evidence type="ECO:0000259" key="11">
    <source>
        <dbReference type="Pfam" id="PF01756"/>
    </source>
</evidence>
<organism evidence="12 13">
    <name type="scientific">Halocaridina rubra</name>
    <name type="common">Hawaiian red shrimp</name>
    <dbReference type="NCBI Taxonomy" id="373956"/>
    <lineage>
        <taxon>Eukaryota</taxon>
        <taxon>Metazoa</taxon>
        <taxon>Ecdysozoa</taxon>
        <taxon>Arthropoda</taxon>
        <taxon>Crustacea</taxon>
        <taxon>Multicrustacea</taxon>
        <taxon>Malacostraca</taxon>
        <taxon>Eumalacostraca</taxon>
        <taxon>Eucarida</taxon>
        <taxon>Decapoda</taxon>
        <taxon>Pleocyemata</taxon>
        <taxon>Caridea</taxon>
        <taxon>Atyoidea</taxon>
        <taxon>Atyidae</taxon>
        <taxon>Halocaridina</taxon>
    </lineage>
</organism>
<feature type="non-terminal residue" evidence="12">
    <location>
        <position position="1"/>
    </location>
</feature>
<dbReference type="InterPro" id="IPR012258">
    <property type="entry name" value="Acyl-CoA_oxidase"/>
</dbReference>
<proteinExistence type="inferred from homology"/>
<evidence type="ECO:0000256" key="1">
    <source>
        <dbReference type="ARBA" id="ARBA00001974"/>
    </source>
</evidence>
<dbReference type="EMBL" id="JAXCGZ010016019">
    <property type="protein sequence ID" value="KAK7069626.1"/>
    <property type="molecule type" value="Genomic_DNA"/>
</dbReference>
<protein>
    <recommendedName>
        <fullName evidence="11">Acyl-CoA oxidase C-terminal domain-containing protein</fullName>
    </recommendedName>
</protein>
<evidence type="ECO:0000313" key="12">
    <source>
        <dbReference type="EMBL" id="KAK7069626.1"/>
    </source>
</evidence>
<evidence type="ECO:0000256" key="10">
    <source>
        <dbReference type="ARBA" id="ARBA00023140"/>
    </source>
</evidence>
<evidence type="ECO:0000256" key="8">
    <source>
        <dbReference type="ARBA" id="ARBA00023002"/>
    </source>
</evidence>
<evidence type="ECO:0000256" key="3">
    <source>
        <dbReference type="ARBA" id="ARBA00004846"/>
    </source>
</evidence>
<evidence type="ECO:0000256" key="7">
    <source>
        <dbReference type="ARBA" id="ARBA00022832"/>
    </source>
</evidence>
<dbReference type="GO" id="GO:0005777">
    <property type="term" value="C:peroxisome"/>
    <property type="evidence" value="ECO:0007669"/>
    <property type="project" value="UniProtKB-SubCell"/>
</dbReference>
<evidence type="ECO:0000313" key="13">
    <source>
        <dbReference type="Proteomes" id="UP001381693"/>
    </source>
</evidence>
<dbReference type="SUPFAM" id="SSF47203">
    <property type="entry name" value="Acyl-CoA dehydrogenase C-terminal domain-like"/>
    <property type="match status" value="1"/>
</dbReference>
<keyword evidence="5" id="KW-0285">Flavoprotein</keyword>
<evidence type="ECO:0000256" key="2">
    <source>
        <dbReference type="ARBA" id="ARBA00004275"/>
    </source>
</evidence>
<feature type="domain" description="Acyl-CoA oxidase C-terminal" evidence="11">
    <location>
        <begin position="1"/>
        <end position="95"/>
    </location>
</feature>
<comment type="cofactor">
    <cofactor evidence="1">
        <name>FAD</name>
        <dbReference type="ChEBI" id="CHEBI:57692"/>
    </cofactor>
</comment>
<dbReference type="PANTHER" id="PTHR10909:SF250">
    <property type="entry name" value="PEROXISOMAL ACYL-COENZYME A OXIDASE 1"/>
    <property type="match status" value="1"/>
</dbReference>
<comment type="caution">
    <text evidence="12">The sequence shown here is derived from an EMBL/GenBank/DDBJ whole genome shotgun (WGS) entry which is preliminary data.</text>
</comment>
<dbReference type="InterPro" id="IPR036250">
    <property type="entry name" value="AcylCo_DH-like_C"/>
</dbReference>
<dbReference type="Gene3D" id="1.20.140.10">
    <property type="entry name" value="Butyryl-CoA Dehydrogenase, subunit A, domain 3"/>
    <property type="match status" value="1"/>
</dbReference>
<evidence type="ECO:0000256" key="9">
    <source>
        <dbReference type="ARBA" id="ARBA00023098"/>
    </source>
</evidence>
<reference evidence="12 13" key="1">
    <citation type="submission" date="2023-11" db="EMBL/GenBank/DDBJ databases">
        <title>Halocaridina rubra genome assembly.</title>
        <authorList>
            <person name="Smith C."/>
        </authorList>
    </citation>
    <scope>NUCLEOTIDE SEQUENCE [LARGE SCALE GENOMIC DNA]</scope>
    <source>
        <strain evidence="12">EP-1</strain>
        <tissue evidence="12">Whole</tissue>
    </source>
</reference>
<keyword evidence="10" id="KW-0576">Peroxisome</keyword>
<comment type="similarity">
    <text evidence="4">Belongs to the acyl-CoA oxidase family.</text>
</comment>
<feature type="non-terminal residue" evidence="12">
    <location>
        <position position="95"/>
    </location>
</feature>
<dbReference type="InterPro" id="IPR002655">
    <property type="entry name" value="Acyl-CoA_oxidase_C"/>
</dbReference>